<keyword evidence="2" id="KW-1185">Reference proteome</keyword>
<sequence>LERIADYSVRWKVLADFWSEMILFVAPSDNVRGHIERLTHGGEFITHLWALLTHAGIVEQQKEKQNV</sequence>
<dbReference type="EMBL" id="LWDX02051336">
    <property type="protein sequence ID" value="OEL20248.1"/>
    <property type="molecule type" value="Genomic_DNA"/>
</dbReference>
<proteinExistence type="predicted"/>
<evidence type="ECO:0008006" key="3">
    <source>
        <dbReference type="Google" id="ProtNLM"/>
    </source>
</evidence>
<gene>
    <name evidence="1" type="ORF">BAE44_0018733</name>
</gene>
<accession>A0A1E5V571</accession>
<name>A0A1E5V571_9POAL</name>
<evidence type="ECO:0000313" key="1">
    <source>
        <dbReference type="EMBL" id="OEL20248.1"/>
    </source>
</evidence>
<protein>
    <recommendedName>
        <fullName evidence="3">DUF4220 domain-containing protein</fullName>
    </recommendedName>
</protein>
<reference evidence="1 2" key="1">
    <citation type="submission" date="2016-09" db="EMBL/GenBank/DDBJ databases">
        <title>The draft genome of Dichanthelium oligosanthes: A C3 panicoid grass species.</title>
        <authorList>
            <person name="Studer A.J."/>
            <person name="Schnable J.C."/>
            <person name="Brutnell T.P."/>
        </authorList>
    </citation>
    <scope>NUCLEOTIDE SEQUENCE [LARGE SCALE GENOMIC DNA]</scope>
    <source>
        <strain evidence="2">cv. Kellogg 1175</strain>
        <tissue evidence="1">Leaf</tissue>
    </source>
</reference>
<dbReference type="Pfam" id="PF04578">
    <property type="entry name" value="DUF594"/>
    <property type="match status" value="1"/>
</dbReference>
<organism evidence="1 2">
    <name type="scientific">Dichanthelium oligosanthes</name>
    <dbReference type="NCBI Taxonomy" id="888268"/>
    <lineage>
        <taxon>Eukaryota</taxon>
        <taxon>Viridiplantae</taxon>
        <taxon>Streptophyta</taxon>
        <taxon>Embryophyta</taxon>
        <taxon>Tracheophyta</taxon>
        <taxon>Spermatophyta</taxon>
        <taxon>Magnoliopsida</taxon>
        <taxon>Liliopsida</taxon>
        <taxon>Poales</taxon>
        <taxon>Poaceae</taxon>
        <taxon>PACMAD clade</taxon>
        <taxon>Panicoideae</taxon>
        <taxon>Panicodae</taxon>
        <taxon>Paniceae</taxon>
        <taxon>Dichantheliinae</taxon>
        <taxon>Dichanthelium</taxon>
    </lineage>
</organism>
<dbReference type="AlphaFoldDB" id="A0A1E5V571"/>
<feature type="non-terminal residue" evidence="1">
    <location>
        <position position="1"/>
    </location>
</feature>
<evidence type="ECO:0000313" key="2">
    <source>
        <dbReference type="Proteomes" id="UP000095767"/>
    </source>
</evidence>
<dbReference type="InterPro" id="IPR007658">
    <property type="entry name" value="DUF594"/>
</dbReference>
<dbReference type="OrthoDB" id="686547at2759"/>
<comment type="caution">
    <text evidence="1">The sequence shown here is derived from an EMBL/GenBank/DDBJ whole genome shotgun (WGS) entry which is preliminary data.</text>
</comment>
<dbReference type="Proteomes" id="UP000095767">
    <property type="component" value="Unassembled WGS sequence"/>
</dbReference>